<evidence type="ECO:0000313" key="3">
    <source>
        <dbReference type="Proteomes" id="UP000252100"/>
    </source>
</evidence>
<keyword evidence="1" id="KW-0812">Transmembrane</keyword>
<protein>
    <submittedName>
        <fullName evidence="2">DUF1850 domain-containing protein</fullName>
    </submittedName>
</protein>
<organism evidence="2 3">
    <name type="scientific">Salicibibacter kimchii</name>
    <dbReference type="NCBI Taxonomy" id="2099786"/>
    <lineage>
        <taxon>Bacteria</taxon>
        <taxon>Bacillati</taxon>
        <taxon>Bacillota</taxon>
        <taxon>Bacilli</taxon>
        <taxon>Bacillales</taxon>
        <taxon>Bacillaceae</taxon>
        <taxon>Salicibibacter</taxon>
    </lineage>
</organism>
<dbReference type="EMBL" id="CP031092">
    <property type="protein sequence ID" value="AXF56989.1"/>
    <property type="molecule type" value="Genomic_DNA"/>
</dbReference>
<dbReference type="KEGG" id="rue:DT065_13925"/>
<keyword evidence="3" id="KW-1185">Reference proteome</keyword>
<dbReference type="Pfam" id="PF08905">
    <property type="entry name" value="DUF1850"/>
    <property type="match status" value="1"/>
</dbReference>
<dbReference type="RefSeq" id="WP_114374404.1">
    <property type="nucleotide sequence ID" value="NZ_CP031092.1"/>
</dbReference>
<dbReference type="AlphaFoldDB" id="A0A345C1A8"/>
<gene>
    <name evidence="2" type="ORF">DT065_13925</name>
</gene>
<reference evidence="2 3" key="1">
    <citation type="journal article" date="2018" name="J. Microbiol.">
        <title>Salicibibacter kimchii gen. nov., sp. nov., a moderately halophilic and alkalitolerant bacterium in the family Bacillaceae, isolated from kimchi.</title>
        <authorList>
            <person name="Jang J.Y."/>
            <person name="Oh Y.J."/>
            <person name="Lim S.K."/>
            <person name="Park H.K."/>
            <person name="Lee C."/>
            <person name="Kim J.Y."/>
            <person name="Lee M.A."/>
            <person name="Choi H.J."/>
        </authorList>
    </citation>
    <scope>NUCLEOTIDE SEQUENCE [LARGE SCALE GENOMIC DNA]</scope>
    <source>
        <strain evidence="2 3">NKC1-1</strain>
    </source>
</reference>
<feature type="transmembrane region" description="Helical" evidence="1">
    <location>
        <begin position="12"/>
        <end position="29"/>
    </location>
</feature>
<dbReference type="InterPro" id="IPR015001">
    <property type="entry name" value="DUF1850"/>
</dbReference>
<evidence type="ECO:0000256" key="1">
    <source>
        <dbReference type="SAM" id="Phobius"/>
    </source>
</evidence>
<sequence>MRNILLFLQGRRGIFLLFLAILLLLIVFWEQTPKLQVVATETDDVLFEEEIQPGDTFYHEYIHSVMKTPIREVFEINDDFEVVPKETWTKAFGAGIPYESNETIRKEDGFYVIPDDGRVVEELRLIPSNLYTHTFQFKDERLYLSEMEENNRRVMIHVQGG</sequence>
<accession>A0A345C1A8</accession>
<proteinExistence type="predicted"/>
<keyword evidence="1" id="KW-1133">Transmembrane helix</keyword>
<evidence type="ECO:0000313" key="2">
    <source>
        <dbReference type="EMBL" id="AXF56989.1"/>
    </source>
</evidence>
<dbReference type="OrthoDB" id="4304at2"/>
<dbReference type="Proteomes" id="UP000252100">
    <property type="component" value="Chromosome"/>
</dbReference>
<name>A0A345C1A8_9BACI</name>
<keyword evidence="1" id="KW-0472">Membrane</keyword>